<dbReference type="Gene3D" id="3.10.250.10">
    <property type="entry name" value="SRCR-like domain"/>
    <property type="match status" value="3"/>
</dbReference>
<evidence type="ECO:0000256" key="7">
    <source>
        <dbReference type="PROSITE-ProRule" id="PRU00196"/>
    </source>
</evidence>
<evidence type="ECO:0000256" key="6">
    <source>
        <dbReference type="ARBA" id="ARBA00023180"/>
    </source>
</evidence>
<dbReference type="PANTHER" id="PTHR48071">
    <property type="entry name" value="SRCR DOMAIN-CONTAINING PROTEIN"/>
    <property type="match status" value="1"/>
</dbReference>
<feature type="signal peptide" evidence="8">
    <location>
        <begin position="1"/>
        <end position="15"/>
    </location>
</feature>
<evidence type="ECO:0000256" key="8">
    <source>
        <dbReference type="SAM" id="SignalP"/>
    </source>
</evidence>
<feature type="domain" description="SRCR" evidence="9">
    <location>
        <begin position="213"/>
        <end position="304"/>
    </location>
</feature>
<dbReference type="SMART" id="SM00202">
    <property type="entry name" value="SR"/>
    <property type="match status" value="2"/>
</dbReference>
<dbReference type="PANTHER" id="PTHR48071:SF15">
    <property type="entry name" value="SRCR DOMAIN-CONTAINING PROTEIN"/>
    <property type="match status" value="1"/>
</dbReference>
<feature type="chain" id="PRO_5018720381" description="SRCR domain-containing protein" evidence="8">
    <location>
        <begin position="16"/>
        <end position="336"/>
    </location>
</feature>
<evidence type="ECO:0000313" key="10">
    <source>
        <dbReference type="Ensembl" id="ENSKMAP00000013341.1"/>
    </source>
</evidence>
<accession>A0A3Q3AAP6</accession>
<dbReference type="FunFam" id="3.10.250.10:FF:000004">
    <property type="entry name" value="Scavenger receptor cysteine-rich type 1 protein M130"/>
    <property type="match status" value="1"/>
</dbReference>
<evidence type="ECO:0000256" key="3">
    <source>
        <dbReference type="ARBA" id="ARBA00022729"/>
    </source>
</evidence>
<dbReference type="GO" id="GO:0005615">
    <property type="term" value="C:extracellular space"/>
    <property type="evidence" value="ECO:0007669"/>
    <property type="project" value="TreeGrafter"/>
</dbReference>
<dbReference type="Proteomes" id="UP000264800">
    <property type="component" value="Unplaced"/>
</dbReference>
<dbReference type="AlphaFoldDB" id="A0A3Q3AAP6"/>
<keyword evidence="11" id="KW-1185">Reference proteome</keyword>
<dbReference type="InterPro" id="IPR036772">
    <property type="entry name" value="SRCR-like_dom_sf"/>
</dbReference>
<evidence type="ECO:0000259" key="9">
    <source>
        <dbReference type="PROSITE" id="PS50287"/>
    </source>
</evidence>
<feature type="disulfide bond" evidence="7">
    <location>
        <begin position="179"/>
        <end position="189"/>
    </location>
</feature>
<name>A0A3Q3AAP6_KRYMA</name>
<evidence type="ECO:0000256" key="2">
    <source>
        <dbReference type="ARBA" id="ARBA00022525"/>
    </source>
</evidence>
<dbReference type="GO" id="GO:0005886">
    <property type="term" value="C:plasma membrane"/>
    <property type="evidence" value="ECO:0007669"/>
    <property type="project" value="TreeGrafter"/>
</dbReference>
<protein>
    <recommendedName>
        <fullName evidence="9">SRCR domain-containing protein</fullName>
    </recommendedName>
</protein>
<feature type="domain" description="SRCR" evidence="9">
    <location>
        <begin position="66"/>
        <end position="105"/>
    </location>
</feature>
<dbReference type="PROSITE" id="PS50287">
    <property type="entry name" value="SRCR_2"/>
    <property type="match status" value="3"/>
</dbReference>
<evidence type="ECO:0000256" key="1">
    <source>
        <dbReference type="ARBA" id="ARBA00004613"/>
    </source>
</evidence>
<comment type="subcellular location">
    <subcellularLocation>
        <location evidence="1">Secreted</location>
    </subcellularLocation>
</comment>
<keyword evidence="6" id="KW-0325">Glycoprotein</keyword>
<dbReference type="Pfam" id="PF00530">
    <property type="entry name" value="SRCR"/>
    <property type="match status" value="2"/>
</dbReference>
<keyword evidence="3 8" id="KW-0732">Signal</keyword>
<proteinExistence type="predicted"/>
<organism evidence="10 11">
    <name type="scientific">Kryptolebias marmoratus</name>
    <name type="common">Mangrove killifish</name>
    <name type="synonym">Rivulus marmoratus</name>
    <dbReference type="NCBI Taxonomy" id="37003"/>
    <lineage>
        <taxon>Eukaryota</taxon>
        <taxon>Metazoa</taxon>
        <taxon>Chordata</taxon>
        <taxon>Craniata</taxon>
        <taxon>Vertebrata</taxon>
        <taxon>Euteleostomi</taxon>
        <taxon>Actinopterygii</taxon>
        <taxon>Neopterygii</taxon>
        <taxon>Teleostei</taxon>
        <taxon>Neoteleostei</taxon>
        <taxon>Acanthomorphata</taxon>
        <taxon>Ovalentaria</taxon>
        <taxon>Atherinomorphae</taxon>
        <taxon>Cyprinodontiformes</taxon>
        <taxon>Rivulidae</taxon>
        <taxon>Kryptolebias</taxon>
    </lineage>
</organism>
<dbReference type="PRINTS" id="PR00258">
    <property type="entry name" value="SPERACTRCPTR"/>
</dbReference>
<dbReference type="GO" id="GO:0004252">
    <property type="term" value="F:serine-type endopeptidase activity"/>
    <property type="evidence" value="ECO:0007669"/>
    <property type="project" value="TreeGrafter"/>
</dbReference>
<sequence length="336" mass="36979">MNSLISSFLFLVSGAENVFLFSSDFSSGLWAEHTAGKSREKSLKLNQLSFGFIPHLHVVASVVSEVRLVGGNSSCSGRLEMKDQEGWKEVKDRELTWNLMSAAEVYSVRLVDGTGLCSGRLEVKSHQLNQSWSSVSEDGFDQQDAEVVCRELDCGPPSVLQGALYGETEAPTWSTEFQCEGTEAALLDCDGSVRKYSGKAVGLTCSEPVDSIRLVGGGSRCNGRLEIKYRGEWKEVDGYYFWTLSFAGEVCKQLDCGSRVSIRRRKKDDDEEVWRLNEDCDGSSLTKCVAGITDSSRSTEVTCSGKPFCASLLNVFLNSHPMTEQLMGLREYVGRG</sequence>
<keyword evidence="5 7" id="KW-1015">Disulfide bond</keyword>
<keyword evidence="4" id="KW-0677">Repeat</keyword>
<dbReference type="OMA" id="ANHCEGT"/>
<dbReference type="SUPFAM" id="SSF56487">
    <property type="entry name" value="SRCR-like"/>
    <property type="match status" value="3"/>
</dbReference>
<dbReference type="GeneTree" id="ENSGT00940000155987"/>
<dbReference type="GO" id="GO:0031638">
    <property type="term" value="P:zymogen activation"/>
    <property type="evidence" value="ECO:0007669"/>
    <property type="project" value="TreeGrafter"/>
</dbReference>
<dbReference type="InterPro" id="IPR001190">
    <property type="entry name" value="SRCR"/>
</dbReference>
<evidence type="ECO:0000313" key="11">
    <source>
        <dbReference type="Proteomes" id="UP000264800"/>
    </source>
</evidence>
<feature type="domain" description="SRCR" evidence="9">
    <location>
        <begin position="108"/>
        <end position="222"/>
    </location>
</feature>
<dbReference type="Ensembl" id="ENSKMAT00000013547.1">
    <property type="protein sequence ID" value="ENSKMAP00000013341.1"/>
    <property type="gene ID" value="ENSKMAG00000010006.1"/>
</dbReference>
<evidence type="ECO:0000256" key="5">
    <source>
        <dbReference type="ARBA" id="ARBA00023157"/>
    </source>
</evidence>
<reference evidence="10" key="2">
    <citation type="submission" date="2025-09" db="UniProtKB">
        <authorList>
            <consortium name="Ensembl"/>
        </authorList>
    </citation>
    <scope>IDENTIFICATION</scope>
</reference>
<keyword evidence="2" id="KW-0964">Secreted</keyword>
<reference evidence="10" key="1">
    <citation type="submission" date="2025-08" db="UniProtKB">
        <authorList>
            <consortium name="Ensembl"/>
        </authorList>
    </citation>
    <scope>IDENTIFICATION</scope>
</reference>
<comment type="caution">
    <text evidence="7">Lacks conserved residue(s) required for the propagation of feature annotation.</text>
</comment>
<evidence type="ECO:0000256" key="4">
    <source>
        <dbReference type="ARBA" id="ARBA00022737"/>
    </source>
</evidence>